<evidence type="ECO:0008006" key="10">
    <source>
        <dbReference type="Google" id="ProtNLM"/>
    </source>
</evidence>
<gene>
    <name evidence="8" type="ORF">BELL_0277g00130</name>
</gene>
<proteinExistence type="predicted"/>
<reference evidence="8 9" key="1">
    <citation type="submission" date="2017-12" db="EMBL/GenBank/DDBJ databases">
        <title>Comparative genomics of Botrytis spp.</title>
        <authorList>
            <person name="Valero-Jimenez C.A."/>
            <person name="Tapia P."/>
            <person name="Veloso J."/>
            <person name="Silva-Moreno E."/>
            <person name="Staats M."/>
            <person name="Valdes J.H."/>
            <person name="Van Kan J.A.L."/>
        </authorList>
    </citation>
    <scope>NUCLEOTIDE SEQUENCE [LARGE SCALE GENOMIC DNA]</scope>
    <source>
        <strain evidence="8 9">Be9601</strain>
    </source>
</reference>
<protein>
    <recommendedName>
        <fullName evidence="10">Ig-like domain-containing protein</fullName>
    </recommendedName>
</protein>
<dbReference type="PANTHER" id="PTHR15549">
    <property type="entry name" value="PAIRED IMMUNOGLOBULIN-LIKE TYPE 2 RECEPTOR"/>
    <property type="match status" value="1"/>
</dbReference>
<feature type="compositionally biased region" description="Low complexity" evidence="5">
    <location>
        <begin position="146"/>
        <end position="187"/>
    </location>
</feature>
<dbReference type="PANTHER" id="PTHR15549:SF26">
    <property type="entry name" value="AXIAL BUDDING PATTERN PROTEIN 2-RELATED"/>
    <property type="match status" value="1"/>
</dbReference>
<keyword evidence="4 6" id="KW-0472">Membrane</keyword>
<organism evidence="8 9">
    <name type="scientific">Botrytis elliptica</name>
    <dbReference type="NCBI Taxonomy" id="278938"/>
    <lineage>
        <taxon>Eukaryota</taxon>
        <taxon>Fungi</taxon>
        <taxon>Dikarya</taxon>
        <taxon>Ascomycota</taxon>
        <taxon>Pezizomycotina</taxon>
        <taxon>Leotiomycetes</taxon>
        <taxon>Helotiales</taxon>
        <taxon>Sclerotiniaceae</taxon>
        <taxon>Botrytis</taxon>
    </lineage>
</organism>
<feature type="region of interest" description="Disordered" evidence="5">
    <location>
        <begin position="146"/>
        <end position="188"/>
    </location>
</feature>
<keyword evidence="3 6" id="KW-1133">Transmembrane helix</keyword>
<feature type="region of interest" description="Disordered" evidence="5">
    <location>
        <begin position="241"/>
        <end position="285"/>
    </location>
</feature>
<feature type="compositionally biased region" description="Basic and acidic residues" evidence="5">
    <location>
        <begin position="276"/>
        <end position="285"/>
    </location>
</feature>
<keyword evidence="9" id="KW-1185">Reference proteome</keyword>
<dbReference type="InterPro" id="IPR051694">
    <property type="entry name" value="Immunoregulatory_rcpt-like"/>
</dbReference>
<keyword evidence="2 6" id="KW-0812">Transmembrane</keyword>
<evidence type="ECO:0000313" key="8">
    <source>
        <dbReference type="EMBL" id="TGO74513.1"/>
    </source>
</evidence>
<feature type="chain" id="PRO_5021230495" description="Ig-like domain-containing protein" evidence="7">
    <location>
        <begin position="23"/>
        <end position="584"/>
    </location>
</feature>
<feature type="signal peptide" evidence="7">
    <location>
        <begin position="1"/>
        <end position="22"/>
    </location>
</feature>
<dbReference type="GO" id="GO:0071944">
    <property type="term" value="C:cell periphery"/>
    <property type="evidence" value="ECO:0007669"/>
    <property type="project" value="UniProtKB-ARBA"/>
</dbReference>
<dbReference type="EMBL" id="PQXM01000275">
    <property type="protein sequence ID" value="TGO74513.1"/>
    <property type="molecule type" value="Genomic_DNA"/>
</dbReference>
<evidence type="ECO:0000256" key="6">
    <source>
        <dbReference type="SAM" id="Phobius"/>
    </source>
</evidence>
<evidence type="ECO:0000313" key="9">
    <source>
        <dbReference type="Proteomes" id="UP000297229"/>
    </source>
</evidence>
<evidence type="ECO:0000256" key="3">
    <source>
        <dbReference type="ARBA" id="ARBA00022989"/>
    </source>
</evidence>
<name>A0A4Z1JZJ2_9HELO</name>
<feature type="transmembrane region" description="Helical" evidence="6">
    <location>
        <begin position="211"/>
        <end position="234"/>
    </location>
</feature>
<evidence type="ECO:0000256" key="1">
    <source>
        <dbReference type="ARBA" id="ARBA00004167"/>
    </source>
</evidence>
<evidence type="ECO:0000256" key="5">
    <source>
        <dbReference type="SAM" id="MobiDB-lite"/>
    </source>
</evidence>
<accession>A0A4Z1JZJ2</accession>
<dbReference type="GO" id="GO:0016020">
    <property type="term" value="C:membrane"/>
    <property type="evidence" value="ECO:0007669"/>
    <property type="project" value="UniProtKB-SubCell"/>
</dbReference>
<dbReference type="AlphaFoldDB" id="A0A4Z1JZJ2"/>
<sequence>MEFHIYTAILGICFLYLSAVRAQQAEDFGSIWVVPDGTQPDLSQTFRQGLTVQITWFGAPVDYQFNTLTNLWVTSWEYEKTAYSQLLEGNINANDSGTHDWTIDIPTSVLGKTAKYVLRFKDLNPAFNPHSRDVSSPAFLVITGDSASSSKTSTSTSTTSSSSSTITSSPTLSSSVVSSTQASNSSTGAIANSTAVDTTHRDKHTKLSGGLAAGIAVASVVVLCTVLGLAYFLYKRRKNKRDPATKPLTEHPAGSLTKPPTYHEAPSQQSAVPSEKAAELGGEKRPVELEETGKMVYITKKANVEPTSHTSRKKGPPDVLLEKALQSTCELGDIPIDIMFQIMGELGWAGSVCLGLTCSQMYEIYKHLYPLKISLRALVETAPPPLCREPPKPAQVELFKLLGTWHGHQYTCWAPDSPWGRIKGSNVNPEAIPARFLLKSIYDITPLDNTPEIISRNTMLRCSLENSYEDYFWFGPRRTNQKNIGDSLITSSGSLSQEDDPVSAFKMSPLPNPYNMGVERWEEEARKVILSTMDLASNRRHWRWYWTNCLLFRLNHASFQEAWAERQAEICSNAFSEWLLMNEV</sequence>
<evidence type="ECO:0000256" key="2">
    <source>
        <dbReference type="ARBA" id="ARBA00022692"/>
    </source>
</evidence>
<dbReference type="STRING" id="278938.A0A4Z1JZJ2"/>
<dbReference type="Proteomes" id="UP000297229">
    <property type="component" value="Unassembled WGS sequence"/>
</dbReference>
<keyword evidence="7" id="KW-0732">Signal</keyword>
<evidence type="ECO:0000256" key="4">
    <source>
        <dbReference type="ARBA" id="ARBA00023136"/>
    </source>
</evidence>
<evidence type="ECO:0000256" key="7">
    <source>
        <dbReference type="SAM" id="SignalP"/>
    </source>
</evidence>
<comment type="caution">
    <text evidence="8">The sequence shown here is derived from an EMBL/GenBank/DDBJ whole genome shotgun (WGS) entry which is preliminary data.</text>
</comment>
<comment type="subcellular location">
    <subcellularLocation>
        <location evidence="1">Membrane</location>
        <topology evidence="1">Single-pass membrane protein</topology>
    </subcellularLocation>
</comment>